<name>A7EPJ9_SCLS1</name>
<organism evidence="1 2">
    <name type="scientific">Sclerotinia sclerotiorum (strain ATCC 18683 / 1980 / Ss-1)</name>
    <name type="common">White mold</name>
    <name type="synonym">Whetzelinia sclerotiorum</name>
    <dbReference type="NCBI Taxonomy" id="665079"/>
    <lineage>
        <taxon>Eukaryota</taxon>
        <taxon>Fungi</taxon>
        <taxon>Dikarya</taxon>
        <taxon>Ascomycota</taxon>
        <taxon>Pezizomycotina</taxon>
        <taxon>Leotiomycetes</taxon>
        <taxon>Helotiales</taxon>
        <taxon>Sclerotiniaceae</taxon>
        <taxon>Sclerotinia</taxon>
    </lineage>
</organism>
<dbReference type="KEGG" id="ssl:SS1G_07248"/>
<dbReference type="Proteomes" id="UP000001312">
    <property type="component" value="Unassembled WGS sequence"/>
</dbReference>
<protein>
    <submittedName>
        <fullName evidence="1">Uncharacterized protein</fullName>
    </submittedName>
</protein>
<reference evidence="2" key="1">
    <citation type="journal article" date="2011" name="PLoS Genet.">
        <title>Genomic analysis of the necrotrophic fungal pathogens Sclerotinia sclerotiorum and Botrytis cinerea.</title>
        <authorList>
            <person name="Amselem J."/>
            <person name="Cuomo C.A."/>
            <person name="van Kan J.A."/>
            <person name="Viaud M."/>
            <person name="Benito E.P."/>
            <person name="Couloux A."/>
            <person name="Coutinho P.M."/>
            <person name="de Vries R.P."/>
            <person name="Dyer P.S."/>
            <person name="Fillinger S."/>
            <person name="Fournier E."/>
            <person name="Gout L."/>
            <person name="Hahn M."/>
            <person name="Kohn L."/>
            <person name="Lapalu N."/>
            <person name="Plummer K.M."/>
            <person name="Pradier J.M."/>
            <person name="Quevillon E."/>
            <person name="Sharon A."/>
            <person name="Simon A."/>
            <person name="ten Have A."/>
            <person name="Tudzynski B."/>
            <person name="Tudzynski P."/>
            <person name="Wincker P."/>
            <person name="Andrew M."/>
            <person name="Anthouard V."/>
            <person name="Beever R.E."/>
            <person name="Beffa R."/>
            <person name="Benoit I."/>
            <person name="Bouzid O."/>
            <person name="Brault B."/>
            <person name="Chen Z."/>
            <person name="Choquer M."/>
            <person name="Collemare J."/>
            <person name="Cotton P."/>
            <person name="Danchin E.G."/>
            <person name="Da Silva C."/>
            <person name="Gautier A."/>
            <person name="Giraud C."/>
            <person name="Giraud T."/>
            <person name="Gonzalez C."/>
            <person name="Grossetete S."/>
            <person name="Guldener U."/>
            <person name="Henrissat B."/>
            <person name="Howlett B.J."/>
            <person name="Kodira C."/>
            <person name="Kretschmer M."/>
            <person name="Lappartient A."/>
            <person name="Leroch M."/>
            <person name="Levis C."/>
            <person name="Mauceli E."/>
            <person name="Neuveglise C."/>
            <person name="Oeser B."/>
            <person name="Pearson M."/>
            <person name="Poulain J."/>
            <person name="Poussereau N."/>
            <person name="Quesneville H."/>
            <person name="Rascle C."/>
            <person name="Schumacher J."/>
            <person name="Segurens B."/>
            <person name="Sexton A."/>
            <person name="Silva E."/>
            <person name="Sirven C."/>
            <person name="Soanes D.M."/>
            <person name="Talbot N.J."/>
            <person name="Templeton M."/>
            <person name="Yandava C."/>
            <person name="Yarden O."/>
            <person name="Zeng Q."/>
            <person name="Rollins J.A."/>
            <person name="Lebrun M.H."/>
            <person name="Dickman M."/>
        </authorList>
    </citation>
    <scope>NUCLEOTIDE SEQUENCE [LARGE SCALE GENOMIC DNA]</scope>
    <source>
        <strain evidence="2">ATCC 18683 / 1980 / Ss-1</strain>
    </source>
</reference>
<dbReference type="EMBL" id="CH476629">
    <property type="protein sequence ID" value="EDO04765.1"/>
    <property type="molecule type" value="Genomic_DNA"/>
</dbReference>
<evidence type="ECO:0000313" key="1">
    <source>
        <dbReference type="EMBL" id="EDO04765.1"/>
    </source>
</evidence>
<accession>A7EPJ9</accession>
<dbReference type="HOGENOM" id="CLU_3368755_0_0_1"/>
<dbReference type="RefSeq" id="XP_001591802.1">
    <property type="nucleotide sequence ID" value="XM_001591752.1"/>
</dbReference>
<proteinExistence type="predicted"/>
<gene>
    <name evidence="1" type="ORF">SS1G_07248</name>
</gene>
<sequence length="35" mass="3976">MTIWGFSNDSATKQVPDMTATAYYTAYSLWDSKKP</sequence>
<dbReference type="AlphaFoldDB" id="A7EPJ9"/>
<evidence type="ECO:0000313" key="2">
    <source>
        <dbReference type="Proteomes" id="UP000001312"/>
    </source>
</evidence>
<dbReference type="GeneID" id="5487899"/>
<keyword evidence="2" id="KW-1185">Reference proteome</keyword>
<dbReference type="InParanoid" id="A7EPJ9"/>